<dbReference type="RefSeq" id="WP_044831946.1">
    <property type="nucleotide sequence ID" value="NZ_CP059735.1"/>
</dbReference>
<dbReference type="AlphaFoldDB" id="A0AAE9YRP5"/>
<keyword evidence="1" id="KW-0812">Transmembrane</keyword>
<dbReference type="EMBL" id="CP059735">
    <property type="protein sequence ID" value="WDD99810.1"/>
    <property type="molecule type" value="Genomic_DNA"/>
</dbReference>
<proteinExistence type="predicted"/>
<evidence type="ECO:0000256" key="1">
    <source>
        <dbReference type="SAM" id="Phobius"/>
    </source>
</evidence>
<protein>
    <submittedName>
        <fullName evidence="2">Uncharacterized protein</fullName>
    </submittedName>
</protein>
<dbReference type="KEGG" id="tact:SG35_003820"/>
<keyword evidence="1" id="KW-0472">Membrane</keyword>
<reference evidence="2 3" key="2">
    <citation type="journal article" date="2022" name="Mar. Drugs">
        <title>Bioassay-Guided Fractionation Leads to the Detection of Cholic Acid Generated by the Rare Thalassomonas sp.</title>
        <authorList>
            <person name="Pheiffer F."/>
            <person name="Schneider Y.K."/>
            <person name="Hansen E.H."/>
            <person name="Andersen J.H."/>
            <person name="Isaksson J."/>
            <person name="Busche T."/>
            <person name="R C."/>
            <person name="Kalinowski J."/>
            <person name="Zyl L.V."/>
            <person name="Trindade M."/>
        </authorList>
    </citation>
    <scope>NUCLEOTIDE SEQUENCE [LARGE SCALE GENOMIC DNA]</scope>
    <source>
        <strain evidence="2 3">A5K-106</strain>
    </source>
</reference>
<dbReference type="Proteomes" id="UP000032568">
    <property type="component" value="Chromosome"/>
</dbReference>
<gene>
    <name evidence="2" type="ORF">SG35_003820</name>
</gene>
<name>A0AAE9YRP5_9GAMM</name>
<accession>A0AAE9YRP5</accession>
<keyword evidence="1" id="KW-1133">Transmembrane helix</keyword>
<reference evidence="2 3" key="1">
    <citation type="journal article" date="2015" name="Genome Announc.">
        <title>Draft Genome Sequences of Marine Isolates of Thalassomonas viridans and Thalassomonas actiniarum.</title>
        <authorList>
            <person name="Olonade I."/>
            <person name="van Zyl L.J."/>
            <person name="Trindade M."/>
        </authorList>
    </citation>
    <scope>NUCLEOTIDE SEQUENCE [LARGE SCALE GENOMIC DNA]</scope>
    <source>
        <strain evidence="2 3">A5K-106</strain>
    </source>
</reference>
<sequence length="104" mass="12139">MEGRIQRIKYHWRKWTLGLALIGAAAWYWYLYSGHLDTARLVSVQMCVIEEQQKEVEQVRTDELIEFMTDLLINRKLAGDSFIERLALKNAIYDGLTCAPFDSL</sequence>
<evidence type="ECO:0000313" key="2">
    <source>
        <dbReference type="EMBL" id="WDD99810.1"/>
    </source>
</evidence>
<keyword evidence="3" id="KW-1185">Reference proteome</keyword>
<evidence type="ECO:0000313" key="3">
    <source>
        <dbReference type="Proteomes" id="UP000032568"/>
    </source>
</evidence>
<feature type="transmembrane region" description="Helical" evidence="1">
    <location>
        <begin position="12"/>
        <end position="30"/>
    </location>
</feature>
<organism evidence="2 3">
    <name type="scientific">Thalassomonas actiniarum</name>
    <dbReference type="NCBI Taxonomy" id="485447"/>
    <lineage>
        <taxon>Bacteria</taxon>
        <taxon>Pseudomonadati</taxon>
        <taxon>Pseudomonadota</taxon>
        <taxon>Gammaproteobacteria</taxon>
        <taxon>Alteromonadales</taxon>
        <taxon>Colwelliaceae</taxon>
        <taxon>Thalassomonas</taxon>
    </lineage>
</organism>